<sequence>MEGKDFICRNCGATSYVVLKDDIYCSVCGKRSNDVSNASSQINDSPKKIGDIPISELVENIDTNNILPTTTSPQKTEPTAILTGPANLFVTITPSTNNNDDVGGAEDNKPVSITDNDIDPYLITVPIGQISQNEGTSSKAETLEAPSESLADLLEMTLNEIDVQKEVQVIESKIETSEEISKKIDNQTKPLDEASIYARTVFRDINNELKTETKNNPPTAVVPDTKVKEPTTTDVANEELITLREEKELEHYAQNFIDSSTINDNPTPLGPKNIIDGIAINQHYVGTKEPAKEAAQAETPKTENDKPNNYVIQKNKKTRKATGKKKSLKSRRHFWLSFFIIFISVILIIAGAFYVYYKSNTPPPKYDLTAATSKLSFELKKPDYIPEGYSPRTSYGDEEKYVMKYYYLPKYQDEKEDMVITQEKTSIENSDTLYTNLKGDKTADNLWSSVKERDTWYYHVKGKIVFIRNKKLFTITGNSLDESELQKIAFSIK</sequence>
<accession>A0A0G0M341</accession>
<proteinExistence type="predicted"/>
<gene>
    <name evidence="4" type="ORF">UT18_C0007G0021</name>
</gene>
<evidence type="ECO:0000313" key="5">
    <source>
        <dbReference type="Proteomes" id="UP000034207"/>
    </source>
</evidence>
<reference evidence="4 5" key="1">
    <citation type="journal article" date="2015" name="Nature">
        <title>rRNA introns, odd ribosomes, and small enigmatic genomes across a large radiation of phyla.</title>
        <authorList>
            <person name="Brown C.T."/>
            <person name="Hug L.A."/>
            <person name="Thomas B.C."/>
            <person name="Sharon I."/>
            <person name="Castelle C.J."/>
            <person name="Singh A."/>
            <person name="Wilkins M.J."/>
            <person name="Williams K.H."/>
            <person name="Banfield J.F."/>
        </authorList>
    </citation>
    <scope>NUCLEOTIDE SEQUENCE [LARGE SCALE GENOMIC DNA]</scope>
</reference>
<dbReference type="EMBL" id="LBVV01000007">
    <property type="protein sequence ID" value="KKQ94765.1"/>
    <property type="molecule type" value="Genomic_DNA"/>
</dbReference>
<dbReference type="STRING" id="1618345.UT18_C0007G0021"/>
<organism evidence="4 5">
    <name type="scientific">candidate division CPR2 bacterium GW2011_GWC2_39_10</name>
    <dbReference type="NCBI Taxonomy" id="1618345"/>
    <lineage>
        <taxon>Bacteria</taxon>
        <taxon>Bacteria division CPR2</taxon>
    </lineage>
</organism>
<protein>
    <recommendedName>
        <fullName evidence="3">DUF4367 domain-containing protein</fullName>
    </recommendedName>
</protein>
<dbReference type="Proteomes" id="UP000034207">
    <property type="component" value="Unassembled WGS sequence"/>
</dbReference>
<feature type="domain" description="DUF4367" evidence="3">
    <location>
        <begin position="381"/>
        <end position="492"/>
    </location>
</feature>
<dbReference type="InterPro" id="IPR025377">
    <property type="entry name" value="DUF4367"/>
</dbReference>
<evidence type="ECO:0000313" key="4">
    <source>
        <dbReference type="EMBL" id="KKQ94765.1"/>
    </source>
</evidence>
<evidence type="ECO:0000256" key="2">
    <source>
        <dbReference type="SAM" id="Phobius"/>
    </source>
</evidence>
<keyword evidence="2" id="KW-0472">Membrane</keyword>
<keyword evidence="2" id="KW-0812">Transmembrane</keyword>
<keyword evidence="2" id="KW-1133">Transmembrane helix</keyword>
<dbReference type="AlphaFoldDB" id="A0A0G0M341"/>
<evidence type="ECO:0000259" key="3">
    <source>
        <dbReference type="Pfam" id="PF14285"/>
    </source>
</evidence>
<feature type="transmembrane region" description="Helical" evidence="2">
    <location>
        <begin position="334"/>
        <end position="357"/>
    </location>
</feature>
<evidence type="ECO:0000256" key="1">
    <source>
        <dbReference type="SAM" id="MobiDB-lite"/>
    </source>
</evidence>
<dbReference type="Pfam" id="PF14285">
    <property type="entry name" value="DUF4367"/>
    <property type="match status" value="1"/>
</dbReference>
<feature type="region of interest" description="Disordered" evidence="1">
    <location>
        <begin position="212"/>
        <end position="231"/>
    </location>
</feature>
<feature type="region of interest" description="Disordered" evidence="1">
    <location>
        <begin position="289"/>
        <end position="308"/>
    </location>
</feature>
<name>A0A0G0M341_UNCC2</name>
<comment type="caution">
    <text evidence="4">The sequence shown here is derived from an EMBL/GenBank/DDBJ whole genome shotgun (WGS) entry which is preliminary data.</text>
</comment>